<accession>A0AAV7PDT9</accession>
<reference evidence="2" key="1">
    <citation type="journal article" date="2022" name="bioRxiv">
        <title>Sequencing and chromosome-scale assembly of the giantPleurodeles waltlgenome.</title>
        <authorList>
            <person name="Brown T."/>
            <person name="Elewa A."/>
            <person name="Iarovenko S."/>
            <person name="Subramanian E."/>
            <person name="Araus A.J."/>
            <person name="Petzold A."/>
            <person name="Susuki M."/>
            <person name="Suzuki K.-i.T."/>
            <person name="Hayashi T."/>
            <person name="Toyoda A."/>
            <person name="Oliveira C."/>
            <person name="Osipova E."/>
            <person name="Leigh N.D."/>
            <person name="Simon A."/>
            <person name="Yun M.H."/>
        </authorList>
    </citation>
    <scope>NUCLEOTIDE SEQUENCE</scope>
    <source>
        <strain evidence="2">20211129_DDA</strain>
        <tissue evidence="2">Liver</tissue>
    </source>
</reference>
<keyword evidence="3" id="KW-1185">Reference proteome</keyword>
<sequence length="161" mass="18556">MHGGEETQRGEETRGGEETQRGEETRIGEERRTREETQTGEETWAIEETRTRTEKGTRAESATQKWRRSADNRRSGWKATKDRQPRRRALESDSREHHTGTCLKATEGETVRRSRPRSRKNAASPGTGHELGRVGKFKRALKLGTTGVFFIIYYKTQEKNH</sequence>
<evidence type="ECO:0000256" key="1">
    <source>
        <dbReference type="SAM" id="MobiDB-lite"/>
    </source>
</evidence>
<protein>
    <submittedName>
        <fullName evidence="2">Uncharacterized protein</fullName>
    </submittedName>
</protein>
<gene>
    <name evidence="2" type="ORF">NDU88_002365</name>
</gene>
<feature type="compositionally biased region" description="Basic and acidic residues" evidence="1">
    <location>
        <begin position="47"/>
        <end position="58"/>
    </location>
</feature>
<dbReference type="EMBL" id="JANPWB010000011">
    <property type="protein sequence ID" value="KAJ1123898.1"/>
    <property type="molecule type" value="Genomic_DNA"/>
</dbReference>
<evidence type="ECO:0000313" key="3">
    <source>
        <dbReference type="Proteomes" id="UP001066276"/>
    </source>
</evidence>
<dbReference type="Proteomes" id="UP001066276">
    <property type="component" value="Chromosome 7"/>
</dbReference>
<comment type="caution">
    <text evidence="2">The sequence shown here is derived from an EMBL/GenBank/DDBJ whole genome shotgun (WGS) entry which is preliminary data.</text>
</comment>
<proteinExistence type="predicted"/>
<feature type="compositionally biased region" description="Basic and acidic residues" evidence="1">
    <location>
        <begin position="68"/>
        <end position="99"/>
    </location>
</feature>
<evidence type="ECO:0000313" key="2">
    <source>
        <dbReference type="EMBL" id="KAJ1123898.1"/>
    </source>
</evidence>
<feature type="region of interest" description="Disordered" evidence="1">
    <location>
        <begin position="1"/>
        <end position="136"/>
    </location>
</feature>
<dbReference type="AlphaFoldDB" id="A0AAV7PDT9"/>
<feature type="compositionally biased region" description="Basic and acidic residues" evidence="1">
    <location>
        <begin position="1"/>
        <end position="37"/>
    </location>
</feature>
<name>A0AAV7PDT9_PLEWA</name>
<organism evidence="2 3">
    <name type="scientific">Pleurodeles waltl</name>
    <name type="common">Iberian ribbed newt</name>
    <dbReference type="NCBI Taxonomy" id="8319"/>
    <lineage>
        <taxon>Eukaryota</taxon>
        <taxon>Metazoa</taxon>
        <taxon>Chordata</taxon>
        <taxon>Craniata</taxon>
        <taxon>Vertebrata</taxon>
        <taxon>Euteleostomi</taxon>
        <taxon>Amphibia</taxon>
        <taxon>Batrachia</taxon>
        <taxon>Caudata</taxon>
        <taxon>Salamandroidea</taxon>
        <taxon>Salamandridae</taxon>
        <taxon>Pleurodelinae</taxon>
        <taxon>Pleurodeles</taxon>
    </lineage>
</organism>